<dbReference type="CDD" id="cd11029">
    <property type="entry name" value="CYP107-like"/>
    <property type="match status" value="1"/>
</dbReference>
<dbReference type="GO" id="GO:0017000">
    <property type="term" value="P:antibiotic biosynthetic process"/>
    <property type="evidence" value="ECO:0007669"/>
    <property type="project" value="UniProtKB-ARBA"/>
</dbReference>
<dbReference type="RefSeq" id="WP_089298632.1">
    <property type="nucleotide sequence ID" value="NZ_BOMU01000111.1"/>
</dbReference>
<dbReference type="GO" id="GO:0004497">
    <property type="term" value="F:monooxygenase activity"/>
    <property type="evidence" value="ECO:0007669"/>
    <property type="project" value="UniProtKB-KW"/>
</dbReference>
<protein>
    <submittedName>
        <fullName evidence="8">Cytochrome P450</fullName>
    </submittedName>
</protein>
<dbReference type="Pfam" id="PF00067">
    <property type="entry name" value="p450"/>
    <property type="match status" value="1"/>
</dbReference>
<dbReference type="InterPro" id="IPR017972">
    <property type="entry name" value="Cyt_P450_CS"/>
</dbReference>
<dbReference type="AlphaFoldDB" id="A0A239INX1"/>
<dbReference type="OrthoDB" id="4156795at2"/>
<dbReference type="PANTHER" id="PTHR46696:SF1">
    <property type="entry name" value="CYTOCHROME P450 YJIB-RELATED"/>
    <property type="match status" value="1"/>
</dbReference>
<keyword evidence="9" id="KW-1185">Reference proteome</keyword>
<evidence type="ECO:0000256" key="4">
    <source>
        <dbReference type="ARBA" id="ARBA00023002"/>
    </source>
</evidence>
<dbReference type="SUPFAM" id="SSF48264">
    <property type="entry name" value="Cytochrome P450"/>
    <property type="match status" value="1"/>
</dbReference>
<dbReference type="InterPro" id="IPR002397">
    <property type="entry name" value="Cyt_P450_B"/>
</dbReference>
<dbReference type="Gene3D" id="1.10.630.10">
    <property type="entry name" value="Cytochrome P450"/>
    <property type="match status" value="1"/>
</dbReference>
<dbReference type="Proteomes" id="UP000198415">
    <property type="component" value="Unassembled WGS sequence"/>
</dbReference>
<evidence type="ECO:0000313" key="8">
    <source>
        <dbReference type="EMBL" id="SNS95251.1"/>
    </source>
</evidence>
<reference evidence="8 9" key="1">
    <citation type="submission" date="2017-06" db="EMBL/GenBank/DDBJ databases">
        <authorList>
            <person name="Kim H.J."/>
            <person name="Triplett B.A."/>
        </authorList>
    </citation>
    <scope>NUCLEOTIDE SEQUENCE [LARGE SCALE GENOMIC DNA]</scope>
    <source>
        <strain evidence="8 9">DSM 43151</strain>
    </source>
</reference>
<sequence length="392" mass="42972">MALFDDEYAANPHPALAELRQAGPVHRVTSAAGIPFWMVTRWDEARQVLTDPSLSKRQPVDQLPAELRAALATQMLLRDPPDHTRLRRLVSAAFTPRRTQALRPRIEQITDRLLDELATVSEPDLIDRFAVPLPLEVICELLGIPGGERRPFHAWSNVIIGGSGGPADMVAAMSAIVAYFRDLLARKRAQPSDDLLGALLAVVDDGDRLSDDEVVGMALLLLVAGHETTANLIGNAVHLICRQPDQRERVLKDPGLLPAVVEEVLRMASPSATSTYRVTTRPITLGATTIPAGEQVLISLLAVNRDPRRFTDPETFDPARGDGGHLAFGHGIHFCLGAPLARVEAQIALTRLFGRHPEIQLAVRPEELRWRTGLLMHGLEALPVRLRTETSP</sequence>
<evidence type="ECO:0000313" key="9">
    <source>
        <dbReference type="Proteomes" id="UP000198415"/>
    </source>
</evidence>
<dbReference type="InterPro" id="IPR036396">
    <property type="entry name" value="Cyt_P450_sf"/>
</dbReference>
<dbReference type="FunFam" id="1.10.630.10:FF:000018">
    <property type="entry name" value="Cytochrome P450 monooxygenase"/>
    <property type="match status" value="1"/>
</dbReference>
<dbReference type="PROSITE" id="PS00086">
    <property type="entry name" value="CYTOCHROME_P450"/>
    <property type="match status" value="1"/>
</dbReference>
<keyword evidence="6 7" id="KW-0503">Monooxygenase</keyword>
<proteinExistence type="inferred from homology"/>
<comment type="similarity">
    <text evidence="1 7">Belongs to the cytochrome P450 family.</text>
</comment>
<organism evidence="8 9">
    <name type="scientific">Actinoplanes regularis</name>
    <dbReference type="NCBI Taxonomy" id="52697"/>
    <lineage>
        <taxon>Bacteria</taxon>
        <taxon>Bacillati</taxon>
        <taxon>Actinomycetota</taxon>
        <taxon>Actinomycetes</taxon>
        <taxon>Micromonosporales</taxon>
        <taxon>Micromonosporaceae</taxon>
        <taxon>Actinoplanes</taxon>
    </lineage>
</organism>
<dbReference type="PRINTS" id="PR00359">
    <property type="entry name" value="BP450"/>
</dbReference>
<keyword evidence="3 7" id="KW-0479">Metal-binding</keyword>
<evidence type="ECO:0000256" key="5">
    <source>
        <dbReference type="ARBA" id="ARBA00023004"/>
    </source>
</evidence>
<dbReference type="EMBL" id="FZNR01000030">
    <property type="protein sequence ID" value="SNS95251.1"/>
    <property type="molecule type" value="Genomic_DNA"/>
</dbReference>
<keyword evidence="2 7" id="KW-0349">Heme</keyword>
<gene>
    <name evidence="8" type="ORF">SAMN06264365_13044</name>
</gene>
<accession>A0A239INX1</accession>
<evidence type="ECO:0000256" key="2">
    <source>
        <dbReference type="ARBA" id="ARBA00022617"/>
    </source>
</evidence>
<evidence type="ECO:0000256" key="6">
    <source>
        <dbReference type="ARBA" id="ARBA00023033"/>
    </source>
</evidence>
<dbReference type="GO" id="GO:0005506">
    <property type="term" value="F:iron ion binding"/>
    <property type="evidence" value="ECO:0007669"/>
    <property type="project" value="InterPro"/>
</dbReference>
<dbReference type="GO" id="GO:0016705">
    <property type="term" value="F:oxidoreductase activity, acting on paired donors, with incorporation or reduction of molecular oxygen"/>
    <property type="evidence" value="ECO:0007669"/>
    <property type="project" value="InterPro"/>
</dbReference>
<dbReference type="PRINTS" id="PR00385">
    <property type="entry name" value="P450"/>
</dbReference>
<evidence type="ECO:0000256" key="7">
    <source>
        <dbReference type="RuleBase" id="RU000461"/>
    </source>
</evidence>
<evidence type="ECO:0000256" key="3">
    <source>
        <dbReference type="ARBA" id="ARBA00022723"/>
    </source>
</evidence>
<name>A0A239INX1_9ACTN</name>
<dbReference type="GO" id="GO:0020037">
    <property type="term" value="F:heme binding"/>
    <property type="evidence" value="ECO:0007669"/>
    <property type="project" value="InterPro"/>
</dbReference>
<dbReference type="InterPro" id="IPR001128">
    <property type="entry name" value="Cyt_P450"/>
</dbReference>
<keyword evidence="4 7" id="KW-0560">Oxidoreductase</keyword>
<evidence type="ECO:0000256" key="1">
    <source>
        <dbReference type="ARBA" id="ARBA00010617"/>
    </source>
</evidence>
<dbReference type="PANTHER" id="PTHR46696">
    <property type="entry name" value="P450, PUTATIVE (EUROFUNG)-RELATED"/>
    <property type="match status" value="1"/>
</dbReference>
<keyword evidence="5 7" id="KW-0408">Iron</keyword>